<dbReference type="AlphaFoldDB" id="A0A813KBX9"/>
<sequence>MAAADDKNNNMLVSASGSDDAQEAALRKAFALGAGRQAWQHQIEAVQCLLRILTRDTEAAGVQSNMLVQHAAGSGKSMTMALLVHVLHTLRDSHNNSQGRRVALIMLLSDRLQLDQQLGDTVEGFLRRTGTLQGEFRRADLGGLSIAKALGDAAADLGGRCLVVAATKQKFERLLRHKQGTSSSDGLGHAGLLAPILGRGRVVLICEECHRAHFHGSATALAVARLFGSGSGLGRQQPQGLTYIGFSATPNARALRFFGRAGNLQASGGEARLRPSHCYHLGQAERDGVVLHVLENYQSFDFSQDSIDRKAAWLLDDLAGRAAQFPLGFARVLKAMVVCRSRADVVAYVAALRNQLALSSMRLPEDEKATPSPAGCYGVFGFFSGEICGESEDHLNARIQLKDASKLARILVVCNKLETGYDEPRLAVLYLDRRLESAVTAVQVLSRVNRHAAGKSRAFVIDFHGRQKEAGESLAAFRTEVTLATSPGRSEEMAPLWELEAQLQEIVCGRKAASAEAAQSLFTKYKGLCKQLRMPCSKRLARFVTVSAAASTLAALGSGAQDVDSFAAAAAAPVVFVEEQVAQRLLWRIVPSSRYGGHKLRRLKMVKSKFSLAAKPQQTVEAGFKSAMQAVEQHKEYFEAPAAERQANCQVPYPVFVCSKGRATTSLLEWRAPHCFGNLEGDACQPPVVVAVEPQEEQLYRSNWPDALLLVLPRAGMTAIGFTRWVVQRICTGSREQSSGRHFRLPFIWMADDLLLGFYQLERIFGTSGFPSVSWRMPSGDAGDAENNSSNNNNNRAHRQRVLRALVDKGFREAFLAVQRRPDICNMALAGFLRERGSSVCVTRDWVVDESMALQKVVLLNLSRLQELGVEYCSVLRKSEDLAICYEVASKPGGHILKAQCFTYRALHLDRGGAEEVRGESRKGPAGPSAEPEGLLLGGRAALAQLPAGQRAAAEAILSWLREARARTGPGGFRASDSRGDFDDGVETAAAALMEGAFTSGKQ</sequence>
<protein>
    <recommendedName>
        <fullName evidence="1">Helicase ATP-binding domain-containing protein</fullName>
    </recommendedName>
</protein>
<organism evidence="2 3">
    <name type="scientific">Polarella glacialis</name>
    <name type="common">Dinoflagellate</name>
    <dbReference type="NCBI Taxonomy" id="89957"/>
    <lineage>
        <taxon>Eukaryota</taxon>
        <taxon>Sar</taxon>
        <taxon>Alveolata</taxon>
        <taxon>Dinophyceae</taxon>
        <taxon>Suessiales</taxon>
        <taxon>Suessiaceae</taxon>
        <taxon>Polarella</taxon>
    </lineage>
</organism>
<dbReference type="EMBL" id="CAJNNW010029430">
    <property type="protein sequence ID" value="CAE8700236.1"/>
    <property type="molecule type" value="Genomic_DNA"/>
</dbReference>
<dbReference type="InterPro" id="IPR055180">
    <property type="entry name" value="HsdR_RecA-like_helicase_dom_2"/>
</dbReference>
<dbReference type="SUPFAM" id="SSF52540">
    <property type="entry name" value="P-loop containing nucleoside triphosphate hydrolases"/>
    <property type="match status" value="1"/>
</dbReference>
<accession>A0A813KBX9</accession>
<evidence type="ECO:0000313" key="3">
    <source>
        <dbReference type="Proteomes" id="UP000626109"/>
    </source>
</evidence>
<dbReference type="Pfam" id="PF22679">
    <property type="entry name" value="T1R_D3-like"/>
    <property type="match status" value="1"/>
</dbReference>
<comment type="caution">
    <text evidence="2">The sequence shown here is derived from an EMBL/GenBank/DDBJ whole genome shotgun (WGS) entry which is preliminary data.</text>
</comment>
<name>A0A813KBX9_POLGL</name>
<evidence type="ECO:0000313" key="2">
    <source>
        <dbReference type="EMBL" id="CAE8700236.1"/>
    </source>
</evidence>
<gene>
    <name evidence="2" type="ORF">PGLA2088_LOCUS31517</name>
</gene>
<dbReference type="PANTHER" id="PTHR42927">
    <property type="entry name" value="HELICASE SUPERFAMILY 1 AND 2 DOMAIN-CONTAINING PROTEIN"/>
    <property type="match status" value="1"/>
</dbReference>
<evidence type="ECO:0000259" key="1">
    <source>
        <dbReference type="SMART" id="SM00487"/>
    </source>
</evidence>
<proteinExistence type="predicted"/>
<dbReference type="InterPro" id="IPR040980">
    <property type="entry name" value="SWI2_SNF2"/>
</dbReference>
<dbReference type="Pfam" id="PF20691">
    <property type="entry name" value="TAGT"/>
    <property type="match status" value="1"/>
</dbReference>
<feature type="non-terminal residue" evidence="2">
    <location>
        <position position="1003"/>
    </location>
</feature>
<dbReference type="InterPro" id="IPR014001">
    <property type="entry name" value="Helicase_ATP-bd"/>
</dbReference>
<dbReference type="Gene3D" id="3.40.50.300">
    <property type="entry name" value="P-loop containing nucleotide triphosphate hydrolases"/>
    <property type="match status" value="2"/>
</dbReference>
<dbReference type="PANTHER" id="PTHR42927:SF1">
    <property type="entry name" value="HELICASE SUPERFAMILY 1 AND 2 DOMAIN-CONTAINING PROTEIN"/>
    <property type="match status" value="1"/>
</dbReference>
<dbReference type="Pfam" id="PF18766">
    <property type="entry name" value="SWI2_SNF2"/>
    <property type="match status" value="1"/>
</dbReference>
<dbReference type="InterPro" id="IPR049100">
    <property type="entry name" value="TAGT"/>
</dbReference>
<dbReference type="Proteomes" id="UP000626109">
    <property type="component" value="Unassembled WGS sequence"/>
</dbReference>
<feature type="domain" description="Helicase ATP-binding" evidence="1">
    <location>
        <begin position="34"/>
        <end position="282"/>
    </location>
</feature>
<dbReference type="InterPro" id="IPR027417">
    <property type="entry name" value="P-loop_NTPase"/>
</dbReference>
<reference evidence="2" key="1">
    <citation type="submission" date="2021-02" db="EMBL/GenBank/DDBJ databases">
        <authorList>
            <person name="Dougan E. K."/>
            <person name="Rhodes N."/>
            <person name="Thang M."/>
            <person name="Chan C."/>
        </authorList>
    </citation>
    <scope>NUCLEOTIDE SEQUENCE</scope>
</reference>
<dbReference type="SMART" id="SM00487">
    <property type="entry name" value="DEXDc"/>
    <property type="match status" value="1"/>
</dbReference>